<evidence type="ECO:0000256" key="2">
    <source>
        <dbReference type="ARBA" id="ARBA00023002"/>
    </source>
</evidence>
<comment type="similarity">
    <text evidence="1">Belongs to the HIBADH-related family.</text>
</comment>
<sequence>MSRIAFIGLGTMGRHMAARLLAAGHAVQAHDTRPEAVAELAAQGAVPAASVAEAVAGADAAILMLPDTPQVEEVVLGPGGLAATPPAGKLVIDMSTIAAGAARRFAEVLAAQGVEMVDAPVSGGPQGAESGGLSIMAGGTAAGFAAAAPLLAVMGTTIRHLGPAGAGQTVKACNQLVCAMNLQAICEALALGRAAGLDLDLLREALLGGSAGSWMLQNLGPKMIAGDASAGFRIGLKLKDLRLAGELAFGLGVPLPGLALATSLYLEARAHGEDGNGNQGLFRVYDRMTNQRQDNA</sequence>
<evidence type="ECO:0000313" key="7">
    <source>
        <dbReference type="EMBL" id="PZW51126.1"/>
    </source>
</evidence>
<dbReference type="RefSeq" id="WP_111396391.1">
    <property type="nucleotide sequence ID" value="NZ_QKYU01000001.1"/>
</dbReference>
<dbReference type="EMBL" id="QKYU01000001">
    <property type="protein sequence ID" value="PZW51126.1"/>
    <property type="molecule type" value="Genomic_DNA"/>
</dbReference>
<organism evidence="7 8">
    <name type="scientific">Humitalea rosea</name>
    <dbReference type="NCBI Taxonomy" id="990373"/>
    <lineage>
        <taxon>Bacteria</taxon>
        <taxon>Pseudomonadati</taxon>
        <taxon>Pseudomonadota</taxon>
        <taxon>Alphaproteobacteria</taxon>
        <taxon>Acetobacterales</taxon>
        <taxon>Roseomonadaceae</taxon>
        <taxon>Humitalea</taxon>
    </lineage>
</organism>
<dbReference type="InterPro" id="IPR008927">
    <property type="entry name" value="6-PGluconate_DH-like_C_sf"/>
</dbReference>
<dbReference type="PROSITE" id="PS00895">
    <property type="entry name" value="3_HYDROXYISOBUT_DH"/>
    <property type="match status" value="1"/>
</dbReference>
<dbReference type="PANTHER" id="PTHR43060">
    <property type="entry name" value="3-HYDROXYISOBUTYRATE DEHYDROGENASE-LIKE 1, MITOCHONDRIAL-RELATED"/>
    <property type="match status" value="1"/>
</dbReference>
<dbReference type="InterPro" id="IPR013328">
    <property type="entry name" value="6PGD_dom2"/>
</dbReference>
<reference evidence="7 8" key="1">
    <citation type="submission" date="2018-06" db="EMBL/GenBank/DDBJ databases">
        <title>Genomic Encyclopedia of Archaeal and Bacterial Type Strains, Phase II (KMG-II): from individual species to whole genera.</title>
        <authorList>
            <person name="Goeker M."/>
        </authorList>
    </citation>
    <scope>NUCLEOTIDE SEQUENCE [LARGE SCALE GENOMIC DNA]</scope>
    <source>
        <strain evidence="7 8">DSM 24525</strain>
    </source>
</reference>
<dbReference type="InterPro" id="IPR015815">
    <property type="entry name" value="HIBADH-related"/>
</dbReference>
<dbReference type="GO" id="GO:0016054">
    <property type="term" value="P:organic acid catabolic process"/>
    <property type="evidence" value="ECO:0007669"/>
    <property type="project" value="UniProtKB-ARBA"/>
</dbReference>
<dbReference type="SUPFAM" id="SSF48179">
    <property type="entry name" value="6-phosphogluconate dehydrogenase C-terminal domain-like"/>
    <property type="match status" value="1"/>
</dbReference>
<dbReference type="InterPro" id="IPR036291">
    <property type="entry name" value="NAD(P)-bd_dom_sf"/>
</dbReference>
<evidence type="ECO:0000256" key="3">
    <source>
        <dbReference type="ARBA" id="ARBA00023027"/>
    </source>
</evidence>
<dbReference type="GO" id="GO:0051287">
    <property type="term" value="F:NAD binding"/>
    <property type="evidence" value="ECO:0007669"/>
    <property type="project" value="InterPro"/>
</dbReference>
<dbReference type="InterPro" id="IPR029154">
    <property type="entry name" value="HIBADH-like_NADP-bd"/>
</dbReference>
<feature type="domain" description="6-phosphogluconate dehydrogenase NADP-binding" evidence="5">
    <location>
        <begin position="3"/>
        <end position="162"/>
    </location>
</feature>
<feature type="active site" evidence="4">
    <location>
        <position position="171"/>
    </location>
</feature>
<dbReference type="SUPFAM" id="SSF51735">
    <property type="entry name" value="NAD(P)-binding Rossmann-fold domains"/>
    <property type="match status" value="1"/>
</dbReference>
<protein>
    <submittedName>
        <fullName evidence="7">2-hydroxy-3-oxopropionate reductase</fullName>
    </submittedName>
</protein>
<dbReference type="InterPro" id="IPR006115">
    <property type="entry name" value="6PGDH_NADP-bd"/>
</dbReference>
<evidence type="ECO:0000256" key="1">
    <source>
        <dbReference type="ARBA" id="ARBA00009080"/>
    </source>
</evidence>
<dbReference type="PANTHER" id="PTHR43060:SF15">
    <property type="entry name" value="3-HYDROXYISOBUTYRATE DEHYDROGENASE-LIKE 1, MITOCHONDRIAL-RELATED"/>
    <property type="match status" value="1"/>
</dbReference>
<evidence type="ECO:0000259" key="5">
    <source>
        <dbReference type="Pfam" id="PF03446"/>
    </source>
</evidence>
<evidence type="ECO:0000259" key="6">
    <source>
        <dbReference type="Pfam" id="PF14833"/>
    </source>
</evidence>
<dbReference type="GO" id="GO:0050661">
    <property type="term" value="F:NADP binding"/>
    <property type="evidence" value="ECO:0007669"/>
    <property type="project" value="InterPro"/>
</dbReference>
<dbReference type="Gene3D" id="3.40.50.720">
    <property type="entry name" value="NAD(P)-binding Rossmann-like Domain"/>
    <property type="match status" value="1"/>
</dbReference>
<dbReference type="AlphaFoldDB" id="A0A2W7ITG8"/>
<evidence type="ECO:0000256" key="4">
    <source>
        <dbReference type="PIRSR" id="PIRSR000103-1"/>
    </source>
</evidence>
<dbReference type="OrthoDB" id="7340804at2"/>
<feature type="domain" description="3-hydroxyisobutyrate dehydrogenase-like NAD-binding" evidence="6">
    <location>
        <begin position="165"/>
        <end position="285"/>
    </location>
</feature>
<dbReference type="Proteomes" id="UP000249688">
    <property type="component" value="Unassembled WGS sequence"/>
</dbReference>
<dbReference type="Gene3D" id="1.10.1040.10">
    <property type="entry name" value="N-(1-d-carboxylethyl)-l-norvaline Dehydrogenase, domain 2"/>
    <property type="match status" value="1"/>
</dbReference>
<keyword evidence="2" id="KW-0560">Oxidoreductase</keyword>
<keyword evidence="8" id="KW-1185">Reference proteome</keyword>
<dbReference type="PIRSF" id="PIRSF000103">
    <property type="entry name" value="HIBADH"/>
    <property type="match status" value="1"/>
</dbReference>
<accession>A0A2W7ITG8</accession>
<dbReference type="InterPro" id="IPR002204">
    <property type="entry name" value="3-OH-isobutyrate_DH-rel_CS"/>
</dbReference>
<dbReference type="Pfam" id="PF14833">
    <property type="entry name" value="NAD_binding_11"/>
    <property type="match status" value="1"/>
</dbReference>
<dbReference type="GO" id="GO:0016491">
    <property type="term" value="F:oxidoreductase activity"/>
    <property type="evidence" value="ECO:0007669"/>
    <property type="project" value="UniProtKB-KW"/>
</dbReference>
<keyword evidence="3" id="KW-0520">NAD</keyword>
<gene>
    <name evidence="7" type="ORF">C8P66_101346</name>
</gene>
<name>A0A2W7ITG8_9PROT</name>
<comment type="caution">
    <text evidence="7">The sequence shown here is derived from an EMBL/GenBank/DDBJ whole genome shotgun (WGS) entry which is preliminary data.</text>
</comment>
<dbReference type="Pfam" id="PF03446">
    <property type="entry name" value="NAD_binding_2"/>
    <property type="match status" value="1"/>
</dbReference>
<proteinExistence type="inferred from homology"/>
<evidence type="ECO:0000313" key="8">
    <source>
        <dbReference type="Proteomes" id="UP000249688"/>
    </source>
</evidence>